<feature type="domain" description="Sushi" evidence="8">
    <location>
        <begin position="75"/>
        <end position="136"/>
    </location>
</feature>
<dbReference type="InterPro" id="IPR035976">
    <property type="entry name" value="Sushi/SCR/CCP_sf"/>
</dbReference>
<evidence type="ECO:0000256" key="3">
    <source>
        <dbReference type="ARBA" id="ARBA00022737"/>
    </source>
</evidence>
<keyword evidence="7" id="KW-0472">Membrane</keyword>
<feature type="disulfide bond" evidence="6">
    <location>
        <begin position="498"/>
        <end position="525"/>
    </location>
</feature>
<feature type="disulfide bond" evidence="6">
    <location>
        <begin position="237"/>
        <end position="264"/>
    </location>
</feature>
<evidence type="ECO:0000256" key="1">
    <source>
        <dbReference type="ARBA" id="ARBA00022659"/>
    </source>
</evidence>
<dbReference type="PROSITE" id="PS50923">
    <property type="entry name" value="SUSHI"/>
    <property type="match status" value="8"/>
</dbReference>
<dbReference type="Proteomes" id="UP000189705">
    <property type="component" value="Unplaced"/>
</dbReference>
<gene>
    <name evidence="10" type="primary">LOC102386950</name>
</gene>
<feature type="transmembrane region" description="Helical" evidence="7">
    <location>
        <begin position="534"/>
        <end position="556"/>
    </location>
</feature>
<dbReference type="FunFam" id="2.10.70.10:FF:000014">
    <property type="entry name" value="Membrane cofactor protein"/>
    <property type="match status" value="2"/>
</dbReference>
<evidence type="ECO:0000313" key="10">
    <source>
        <dbReference type="RefSeq" id="XP_025068738.1"/>
    </source>
</evidence>
<evidence type="ECO:0000256" key="2">
    <source>
        <dbReference type="ARBA" id="ARBA00022729"/>
    </source>
</evidence>
<feature type="domain" description="Sushi" evidence="8">
    <location>
        <begin position="399"/>
        <end position="458"/>
    </location>
</feature>
<keyword evidence="1 6" id="KW-0768">Sushi</keyword>
<keyword evidence="10" id="KW-0675">Receptor</keyword>
<evidence type="ECO:0000313" key="9">
    <source>
        <dbReference type="Proteomes" id="UP000189705"/>
    </source>
</evidence>
<dbReference type="AlphaFoldDB" id="A0A3Q0HE20"/>
<dbReference type="KEGG" id="asn:102386950"/>
<keyword evidence="2" id="KW-0732">Signal</keyword>
<dbReference type="FunFam" id="2.10.70.10:FF:000055">
    <property type="entry name" value="Complement decay-accelerating factor, GPI-anchored"/>
    <property type="match status" value="2"/>
</dbReference>
<evidence type="ECO:0000256" key="4">
    <source>
        <dbReference type="ARBA" id="ARBA00023157"/>
    </source>
</evidence>
<keyword evidence="4 6" id="KW-1015">Disulfide bond</keyword>
<dbReference type="RefSeq" id="XP_025068738.1">
    <property type="nucleotide sequence ID" value="XM_025212953.1"/>
</dbReference>
<feature type="domain" description="Sushi" evidence="8">
    <location>
        <begin position="329"/>
        <end position="398"/>
    </location>
</feature>
<protein>
    <submittedName>
        <fullName evidence="10">Complement receptor type 2</fullName>
    </submittedName>
</protein>
<feature type="domain" description="Sushi" evidence="8">
    <location>
        <begin position="10"/>
        <end position="74"/>
    </location>
</feature>
<evidence type="ECO:0000259" key="8">
    <source>
        <dbReference type="PROSITE" id="PS50923"/>
    </source>
</evidence>
<feature type="disulfide bond" evidence="6">
    <location>
        <begin position="429"/>
        <end position="456"/>
    </location>
</feature>
<feature type="domain" description="Sushi" evidence="8">
    <location>
        <begin position="207"/>
        <end position="266"/>
    </location>
</feature>
<dbReference type="InParanoid" id="A0A3Q0HE20"/>
<evidence type="ECO:0000256" key="7">
    <source>
        <dbReference type="SAM" id="Phobius"/>
    </source>
</evidence>
<dbReference type="Pfam" id="PF00084">
    <property type="entry name" value="Sushi"/>
    <property type="match status" value="8"/>
</dbReference>
<dbReference type="SMART" id="SM00032">
    <property type="entry name" value="CCP"/>
    <property type="match status" value="8"/>
</dbReference>
<proteinExistence type="predicted"/>
<dbReference type="InterPro" id="IPR000436">
    <property type="entry name" value="Sushi_SCR_CCP_dom"/>
</dbReference>
<keyword evidence="9" id="KW-1185">Reference proteome</keyword>
<dbReference type="PANTHER" id="PTHR19325">
    <property type="entry name" value="COMPLEMENT COMPONENT-RELATED SUSHI DOMAIN-CONTAINING"/>
    <property type="match status" value="1"/>
</dbReference>
<feature type="domain" description="Sushi" evidence="8">
    <location>
        <begin position="463"/>
        <end position="527"/>
    </location>
</feature>
<reference evidence="10" key="1">
    <citation type="submission" date="2025-08" db="UniProtKB">
        <authorList>
            <consortium name="RefSeq"/>
        </authorList>
    </citation>
    <scope>IDENTIFICATION</scope>
</reference>
<dbReference type="Gene3D" id="2.10.70.10">
    <property type="entry name" value="Complement Module, domain 1"/>
    <property type="match status" value="8"/>
</dbReference>
<feature type="domain" description="Sushi" evidence="8">
    <location>
        <begin position="137"/>
        <end position="206"/>
    </location>
</feature>
<dbReference type="CDD" id="cd00033">
    <property type="entry name" value="CCP"/>
    <property type="match status" value="8"/>
</dbReference>
<accession>A0A3Q0HE20</accession>
<keyword evidence="7" id="KW-0812">Transmembrane</keyword>
<feature type="domain" description="Sushi" evidence="8">
    <location>
        <begin position="267"/>
        <end position="328"/>
    </location>
</feature>
<dbReference type="InterPro" id="IPR050350">
    <property type="entry name" value="Compl-Cell_Adhes-Reg"/>
</dbReference>
<keyword evidence="7" id="KW-1133">Transmembrane helix</keyword>
<sequence>MNLLFFSLIGDCGPPDRLPYAELADAFKDKTTFSVGSSVQYVCRPGYRRDPSFEAAQTCRAGSSWSKPEKFCIGKLCGHPGDLPDGSVRIETDLSFGSTVTFSCNEGYRLIGPRFAKCEIAGKGVHWNEGIPHCESIPCLPPPDIENGTHSGDQEDYTYGASVTYKCNNVPRGSVPFSLVGEATIYCSSNEDNNGVWSAPAPQCKVVKCPEPAVPNGRRETAYSPNYIYRSRVIMKCLPGFVMIGSDVIECQENNTWRPELPVCLRMSCDHPGDLQHGSVHTETGLGVNSTVTFSCNDGYRLIGPQSVRCVLFSKRLDWDRPIPQCQPIPCLPPPDIENGTHSGEQENYTYGASVTYKCNVVPRGSVPFSLIGEATIHCSSDAEKNGVWSAPAPRCKVVKCPEPAVPNGRRETAYSPNYIYRSRVTMKCLPGFVMIGSDVIECQEDNTWHPGLPVCQTTVSVSSASTPTATVLVIAHGRIIDGRKPPYAVGDNITIECDAGYTLHGEAKIQYVGGNQWKPGIPSCHLKEGLSTGVIITLCVIFGALVASLAGYGAYKKLHSRKRESALQTSTAKYSTCKP</sequence>
<dbReference type="PANTHER" id="PTHR19325:SF551">
    <property type="entry name" value="ZONA PELLUCIDA SPERM-BINDING PROTEIN 3 RECEPTOR"/>
    <property type="match status" value="1"/>
</dbReference>
<keyword evidence="5" id="KW-0325">Glycoprotein</keyword>
<evidence type="ECO:0000256" key="6">
    <source>
        <dbReference type="PROSITE-ProRule" id="PRU00302"/>
    </source>
</evidence>
<comment type="caution">
    <text evidence="6">Lacks conserved residue(s) required for the propagation of feature annotation.</text>
</comment>
<name>A0A3Q0HE20_ALLSI</name>
<evidence type="ECO:0000256" key="5">
    <source>
        <dbReference type="ARBA" id="ARBA00023180"/>
    </source>
</evidence>
<dbReference type="GeneID" id="102386950"/>
<organism evidence="9 10">
    <name type="scientific">Alligator sinensis</name>
    <name type="common">Chinese alligator</name>
    <dbReference type="NCBI Taxonomy" id="38654"/>
    <lineage>
        <taxon>Eukaryota</taxon>
        <taxon>Metazoa</taxon>
        <taxon>Chordata</taxon>
        <taxon>Craniata</taxon>
        <taxon>Vertebrata</taxon>
        <taxon>Euteleostomi</taxon>
        <taxon>Archelosauria</taxon>
        <taxon>Archosauria</taxon>
        <taxon>Crocodylia</taxon>
        <taxon>Alligatoridae</taxon>
        <taxon>Alligatorinae</taxon>
        <taxon>Alligator</taxon>
    </lineage>
</organism>
<dbReference type="SUPFAM" id="SSF57535">
    <property type="entry name" value="Complement control module/SCR domain"/>
    <property type="match status" value="8"/>
</dbReference>
<keyword evidence="3" id="KW-0677">Repeat</keyword>